<dbReference type="EMBL" id="RJUL01000002">
    <property type="protein sequence ID" value="ROQ29744.1"/>
    <property type="molecule type" value="Genomic_DNA"/>
</dbReference>
<dbReference type="STRING" id="584787.GCA_001247655_03040"/>
<reference evidence="1 2" key="1">
    <citation type="submission" date="2018-11" db="EMBL/GenBank/DDBJ databases">
        <title>Genomic Encyclopedia of Type Strains, Phase IV (KMG-IV): sequencing the most valuable type-strain genomes for metagenomic binning, comparative biology and taxonomic classification.</title>
        <authorList>
            <person name="Goeker M."/>
        </authorList>
    </citation>
    <scope>NUCLEOTIDE SEQUENCE [LARGE SCALE GENOMIC DNA]</scope>
    <source>
        <strain evidence="1 2">DSM 21945</strain>
    </source>
</reference>
<proteinExistence type="predicted"/>
<dbReference type="Proteomes" id="UP000268033">
    <property type="component" value="Unassembled WGS sequence"/>
</dbReference>
<dbReference type="Pfam" id="PF13103">
    <property type="entry name" value="TonB_2"/>
    <property type="match status" value="1"/>
</dbReference>
<dbReference type="Gene3D" id="3.30.1150.10">
    <property type="match status" value="1"/>
</dbReference>
<keyword evidence="2" id="KW-1185">Reference proteome</keyword>
<dbReference type="SUPFAM" id="SSF74653">
    <property type="entry name" value="TolA/TonB C-terminal domain"/>
    <property type="match status" value="1"/>
</dbReference>
<dbReference type="PROSITE" id="PS51257">
    <property type="entry name" value="PROKAR_LIPOPROTEIN"/>
    <property type="match status" value="1"/>
</dbReference>
<name>A0A3N1PCS6_9GAMM</name>
<sequence>MKRILLPALLALAGCSEQPEPQACQGLAACAAQMQQRVVSHADWVCHPELAQYLVVVTVRLDRQGQALGLGVSHSSGNSMVDNQSLEAVQQSLPLYEVSSLSDADFAEASEINFTFAGLDR</sequence>
<dbReference type="AlphaFoldDB" id="A0A3N1PCS6"/>
<accession>A0A3N1PCS6</accession>
<organism evidence="1 2">
    <name type="scientific">Gallaecimonas pentaromativorans</name>
    <dbReference type="NCBI Taxonomy" id="584787"/>
    <lineage>
        <taxon>Bacteria</taxon>
        <taxon>Pseudomonadati</taxon>
        <taxon>Pseudomonadota</taxon>
        <taxon>Gammaproteobacteria</taxon>
        <taxon>Enterobacterales</taxon>
        <taxon>Gallaecimonadaceae</taxon>
        <taxon>Gallaecimonas</taxon>
    </lineage>
</organism>
<evidence type="ECO:0000313" key="2">
    <source>
        <dbReference type="Proteomes" id="UP000268033"/>
    </source>
</evidence>
<evidence type="ECO:0000313" key="1">
    <source>
        <dbReference type="EMBL" id="ROQ29744.1"/>
    </source>
</evidence>
<comment type="caution">
    <text evidence="1">The sequence shown here is derived from an EMBL/GenBank/DDBJ whole genome shotgun (WGS) entry which is preliminary data.</text>
</comment>
<gene>
    <name evidence="1" type="ORF">EDC28_102113</name>
</gene>
<protein>
    <submittedName>
        <fullName evidence="1">TonB-like protein</fullName>
    </submittedName>
</protein>
<dbReference type="RefSeq" id="WP_123420670.1">
    <property type="nucleotide sequence ID" value="NZ_RJUL01000002.1"/>
</dbReference>